<dbReference type="SUPFAM" id="SSF111369">
    <property type="entry name" value="HlyD-like secretion proteins"/>
    <property type="match status" value="1"/>
</dbReference>
<feature type="transmembrane region" description="Helical" evidence="2">
    <location>
        <begin position="32"/>
        <end position="50"/>
    </location>
</feature>
<comment type="subcellular location">
    <subcellularLocation>
        <location evidence="1">Cell envelope</location>
    </subcellularLocation>
</comment>
<accession>A0ABU0IV58</accession>
<evidence type="ECO:0000259" key="3">
    <source>
        <dbReference type="Pfam" id="PF25917"/>
    </source>
</evidence>
<dbReference type="RefSeq" id="WP_307351573.1">
    <property type="nucleotide sequence ID" value="NZ_JAUSVS010000008.1"/>
</dbReference>
<feature type="domain" description="Multidrug resistance protein MdtA-like barrel-sandwich hybrid" evidence="3">
    <location>
        <begin position="68"/>
        <end position="254"/>
    </location>
</feature>
<dbReference type="InterPro" id="IPR050739">
    <property type="entry name" value="MFP"/>
</dbReference>
<dbReference type="InterPro" id="IPR058634">
    <property type="entry name" value="AaeA-lik-b-barrel"/>
</dbReference>
<evidence type="ECO:0000313" key="5">
    <source>
        <dbReference type="EMBL" id="MDQ0465890.1"/>
    </source>
</evidence>
<dbReference type="Proteomes" id="UP001228905">
    <property type="component" value="Unassembled WGS sequence"/>
</dbReference>
<sequence length="364" mass="38698">MSDVEGYSAIAESTEKTAADGSREAWLRRWRWPLILGGPLLIALVVWIVIANGGKAVSTDNAYVQIAKAPVAASIGGRVIAVYVHENERVKAGQVLFRIDSRDASAAEAQAAADVANAQQAVGSLRAVYLQAQTKVAAARVNLDFIQKDAVRVKALVAAGVNSDQDLDTANRKVREAAYTLISAQREADVALANLGGDRGSQPQVQAALARLQRTRIAVSNTEVVALTDGVVTRVDQLPVGSYVNPAQTVFWLITGQPWVEANFKENQLARMRVGQPVTIKLDADPGLRLKGRVASFSPGTGAVFSALPAQNATGNWVKVTQRLPVRIVFDQPPPDIATRAGLSASVTVDVRSPNSRASGPRGK</sequence>
<name>A0ABU0IV58_9CAUL</name>
<reference evidence="5 6" key="1">
    <citation type="submission" date="2023-07" db="EMBL/GenBank/DDBJ databases">
        <title>Genomic Encyclopedia of Type Strains, Phase IV (KMG-IV): sequencing the most valuable type-strain genomes for metagenomic binning, comparative biology and taxonomic classification.</title>
        <authorList>
            <person name="Goeker M."/>
        </authorList>
    </citation>
    <scope>NUCLEOTIDE SEQUENCE [LARGE SCALE GENOMIC DNA]</scope>
    <source>
        <strain evidence="5 6">DSM 18695</strain>
    </source>
</reference>
<proteinExistence type="predicted"/>
<dbReference type="PANTHER" id="PTHR30386">
    <property type="entry name" value="MEMBRANE FUSION SUBUNIT OF EMRAB-TOLC MULTIDRUG EFFLUX PUMP"/>
    <property type="match status" value="1"/>
</dbReference>
<organism evidence="5 6">
    <name type="scientific">Caulobacter ginsengisoli</name>
    <dbReference type="NCBI Taxonomy" id="400775"/>
    <lineage>
        <taxon>Bacteria</taxon>
        <taxon>Pseudomonadati</taxon>
        <taxon>Pseudomonadota</taxon>
        <taxon>Alphaproteobacteria</taxon>
        <taxon>Caulobacterales</taxon>
        <taxon>Caulobacteraceae</taxon>
        <taxon>Caulobacter</taxon>
    </lineage>
</organism>
<dbReference type="InterPro" id="IPR058625">
    <property type="entry name" value="MdtA-like_BSH"/>
</dbReference>
<gene>
    <name evidence="5" type="ORF">QO010_003682</name>
</gene>
<dbReference type="Gene3D" id="2.40.50.100">
    <property type="match status" value="1"/>
</dbReference>
<dbReference type="Pfam" id="PF25917">
    <property type="entry name" value="BSH_RND"/>
    <property type="match status" value="1"/>
</dbReference>
<dbReference type="EMBL" id="JAUSVS010000008">
    <property type="protein sequence ID" value="MDQ0465890.1"/>
    <property type="molecule type" value="Genomic_DNA"/>
</dbReference>
<keyword evidence="6" id="KW-1185">Reference proteome</keyword>
<keyword evidence="2" id="KW-0812">Transmembrane</keyword>
<evidence type="ECO:0000313" key="6">
    <source>
        <dbReference type="Proteomes" id="UP001228905"/>
    </source>
</evidence>
<keyword evidence="2" id="KW-1133">Transmembrane helix</keyword>
<protein>
    <submittedName>
        <fullName evidence="5">Membrane fusion protein (Multidrug efflux system)</fullName>
    </submittedName>
</protein>
<comment type="caution">
    <text evidence="5">The sequence shown here is derived from an EMBL/GenBank/DDBJ whole genome shotgun (WGS) entry which is preliminary data.</text>
</comment>
<dbReference type="PANTHER" id="PTHR30386:SF19">
    <property type="entry name" value="MULTIDRUG EXPORT PROTEIN EMRA-RELATED"/>
    <property type="match status" value="1"/>
</dbReference>
<dbReference type="Gene3D" id="2.40.30.170">
    <property type="match status" value="1"/>
</dbReference>
<dbReference type="Pfam" id="PF25963">
    <property type="entry name" value="Beta-barrel_AAEA"/>
    <property type="match status" value="1"/>
</dbReference>
<evidence type="ECO:0000256" key="1">
    <source>
        <dbReference type="ARBA" id="ARBA00004196"/>
    </source>
</evidence>
<evidence type="ECO:0000256" key="2">
    <source>
        <dbReference type="SAM" id="Phobius"/>
    </source>
</evidence>
<evidence type="ECO:0000259" key="4">
    <source>
        <dbReference type="Pfam" id="PF25963"/>
    </source>
</evidence>
<keyword evidence="2" id="KW-0472">Membrane</keyword>
<feature type="domain" description="p-hydroxybenzoic acid efflux pump subunit AaeA-like beta-barrel" evidence="4">
    <location>
        <begin position="260"/>
        <end position="349"/>
    </location>
</feature>